<dbReference type="NCBIfam" id="TIGR00562">
    <property type="entry name" value="proto_IX_ox"/>
    <property type="match status" value="1"/>
</dbReference>
<dbReference type="PANTHER" id="PTHR42923:SF44">
    <property type="entry name" value="PROTOPORPHYRINOGEN OXIDASE 2, CHLOROPLASTIC_MITOCHONDRIAL"/>
    <property type="match status" value="1"/>
</dbReference>
<dbReference type="PANTHER" id="PTHR42923">
    <property type="entry name" value="PROTOPORPHYRINOGEN OXIDASE"/>
    <property type="match status" value="1"/>
</dbReference>
<dbReference type="EMBL" id="JADFTS010000006">
    <property type="protein sequence ID" value="KAF9602454.1"/>
    <property type="molecule type" value="Genomic_DNA"/>
</dbReference>
<keyword evidence="5 11" id="KW-0285">Flavoprotein</keyword>
<dbReference type="EC" id="1.3.3.4" evidence="4 11"/>
<evidence type="ECO:0000256" key="10">
    <source>
        <dbReference type="ARBA" id="ARBA00047554"/>
    </source>
</evidence>
<evidence type="ECO:0000256" key="6">
    <source>
        <dbReference type="ARBA" id="ARBA00022827"/>
    </source>
</evidence>
<comment type="caution">
    <text evidence="13">The sequence shown here is derived from an EMBL/GenBank/DDBJ whole genome shotgun (WGS) entry which is preliminary data.</text>
</comment>
<keyword evidence="14" id="KW-1185">Reference proteome</keyword>
<reference evidence="13 14" key="1">
    <citation type="submission" date="2020-10" db="EMBL/GenBank/DDBJ databases">
        <title>The Coptis chinensis genome and diversification of protoberbering-type alkaloids.</title>
        <authorList>
            <person name="Wang B."/>
            <person name="Shu S."/>
            <person name="Song C."/>
            <person name="Liu Y."/>
        </authorList>
    </citation>
    <scope>NUCLEOTIDE SEQUENCE [LARGE SCALE GENOMIC DNA]</scope>
    <source>
        <strain evidence="13">HL-2020</strain>
        <tissue evidence="13">Leaf</tissue>
    </source>
</reference>
<keyword evidence="8 11" id="KW-0350">Heme biosynthesis</keyword>
<evidence type="ECO:0000256" key="8">
    <source>
        <dbReference type="ARBA" id="ARBA00023133"/>
    </source>
</evidence>
<dbReference type="PRINTS" id="PR00419">
    <property type="entry name" value="ADXRDTASE"/>
</dbReference>
<dbReference type="Gene3D" id="1.10.3110.10">
    <property type="entry name" value="protoporphyrinogen ix oxidase, domain 3"/>
    <property type="match status" value="1"/>
</dbReference>
<evidence type="ECO:0000256" key="11">
    <source>
        <dbReference type="RuleBase" id="RU367069"/>
    </source>
</evidence>
<feature type="domain" description="Amine oxidase" evidence="12">
    <location>
        <begin position="34"/>
        <end position="226"/>
    </location>
</feature>
<dbReference type="GO" id="GO:0004729">
    <property type="term" value="F:oxygen-dependent protoporphyrinogen oxidase activity"/>
    <property type="evidence" value="ECO:0007669"/>
    <property type="project" value="UniProtKB-UniRule"/>
</dbReference>
<protein>
    <recommendedName>
        <fullName evidence="4 11">Protoporphyrinogen oxidase</fullName>
        <ecNumber evidence="4 11">1.3.3.4</ecNumber>
    </recommendedName>
</protein>
<evidence type="ECO:0000256" key="9">
    <source>
        <dbReference type="ARBA" id="ARBA00023244"/>
    </source>
</evidence>
<dbReference type="OrthoDB" id="419752at2759"/>
<evidence type="ECO:0000256" key="3">
    <source>
        <dbReference type="ARBA" id="ARBA00010551"/>
    </source>
</evidence>
<comment type="cofactor">
    <cofactor evidence="11">
        <name>FAD</name>
        <dbReference type="ChEBI" id="CHEBI:57692"/>
    </cofactor>
    <text evidence="11">Binds 1 FAD per subunit.</text>
</comment>
<name>A0A835LT54_9MAGN</name>
<comment type="function">
    <text evidence="1 11">Catalyzes the 6-electron oxidation of protoporphyrinogen-IX to form protoporphyrin-IX.</text>
</comment>
<keyword evidence="7 11" id="KW-0560">Oxidoreductase</keyword>
<evidence type="ECO:0000256" key="1">
    <source>
        <dbReference type="ARBA" id="ARBA00002600"/>
    </source>
</evidence>
<comment type="catalytic activity">
    <reaction evidence="10 11">
        <text>protoporphyrinogen IX + 3 O2 = protoporphyrin IX + 3 H2O2</text>
        <dbReference type="Rhea" id="RHEA:25576"/>
        <dbReference type="ChEBI" id="CHEBI:15379"/>
        <dbReference type="ChEBI" id="CHEBI:16240"/>
        <dbReference type="ChEBI" id="CHEBI:57306"/>
        <dbReference type="ChEBI" id="CHEBI:57307"/>
        <dbReference type="EC" id="1.3.3.4"/>
    </reaction>
</comment>
<dbReference type="InterPro" id="IPR004572">
    <property type="entry name" value="Protoporphyrinogen_oxidase"/>
</dbReference>
<sequence length="228" mass="25145">MTSSSTTTATVKGREDSKTKLGSVKSVAVVGGGISGLAAAYKLKSNGLDVTLFEADERVGGKLKSVSRDGLIWDEGANTMIVGKKARKCVVIFNDIGSFGDEIGHELESEMEVTRILDNAGLRGKQQFPISANKRYIVRNGQPEILPTTFFGFMKSNFLSTKSKKMLFHWRRLMKIQSEANWLLLLCSVRDFFERHFGKEVVDYLIDPFVAGTSAADLDSLSVSIFFL</sequence>
<dbReference type="SUPFAM" id="SSF51905">
    <property type="entry name" value="FAD/NAD(P)-binding domain"/>
    <property type="match status" value="1"/>
</dbReference>
<dbReference type="Pfam" id="PF01593">
    <property type="entry name" value="Amino_oxidase"/>
    <property type="match status" value="1"/>
</dbReference>
<proteinExistence type="inferred from homology"/>
<dbReference type="InterPro" id="IPR050464">
    <property type="entry name" value="Zeta_carotene_desat/Oxidored"/>
</dbReference>
<keyword evidence="6 11" id="KW-0274">FAD</keyword>
<evidence type="ECO:0000259" key="12">
    <source>
        <dbReference type="Pfam" id="PF01593"/>
    </source>
</evidence>
<dbReference type="InterPro" id="IPR002937">
    <property type="entry name" value="Amino_oxidase"/>
</dbReference>
<keyword evidence="9 11" id="KW-0627">Porphyrin biosynthesis</keyword>
<comment type="similarity">
    <text evidence="3 11">Belongs to the protoporphyrinogen/coproporphyrinogen oxidase family. Protoporphyrinogen oxidase subfamily.</text>
</comment>
<gene>
    <name evidence="13" type="ORF">IFM89_028005</name>
</gene>
<evidence type="ECO:0000256" key="5">
    <source>
        <dbReference type="ARBA" id="ARBA00022630"/>
    </source>
</evidence>
<dbReference type="Gene3D" id="3.90.660.20">
    <property type="entry name" value="Protoporphyrinogen oxidase, mitochondrial, domain 2"/>
    <property type="match status" value="1"/>
</dbReference>
<dbReference type="InterPro" id="IPR036188">
    <property type="entry name" value="FAD/NAD-bd_sf"/>
</dbReference>
<evidence type="ECO:0000313" key="14">
    <source>
        <dbReference type="Proteomes" id="UP000631114"/>
    </source>
</evidence>
<comment type="subcellular location">
    <subcellularLocation>
        <location evidence="11">Plastid</location>
        <location evidence="11">Chloroplast</location>
    </subcellularLocation>
</comment>
<accession>A0A835LT54</accession>
<evidence type="ECO:0000313" key="13">
    <source>
        <dbReference type="EMBL" id="KAF9602454.1"/>
    </source>
</evidence>
<dbReference type="AlphaFoldDB" id="A0A835LT54"/>
<evidence type="ECO:0000256" key="2">
    <source>
        <dbReference type="ARBA" id="ARBA00005073"/>
    </source>
</evidence>
<dbReference type="UniPathway" id="UPA00251">
    <property type="reaction ID" value="UER00324"/>
</dbReference>
<evidence type="ECO:0000256" key="4">
    <source>
        <dbReference type="ARBA" id="ARBA00012867"/>
    </source>
</evidence>
<dbReference type="Gene3D" id="3.40.50.720">
    <property type="entry name" value="NAD(P)-binding Rossmann-like Domain"/>
    <property type="match status" value="1"/>
</dbReference>
<comment type="pathway">
    <text evidence="2 11">Porphyrin-containing compound metabolism; protoporphyrin-IX biosynthesis; protoporphyrin-IX from protoporphyrinogen-IX: step 1/1.</text>
</comment>
<evidence type="ECO:0000256" key="7">
    <source>
        <dbReference type="ARBA" id="ARBA00023002"/>
    </source>
</evidence>
<organism evidence="13 14">
    <name type="scientific">Coptis chinensis</name>
    <dbReference type="NCBI Taxonomy" id="261450"/>
    <lineage>
        <taxon>Eukaryota</taxon>
        <taxon>Viridiplantae</taxon>
        <taxon>Streptophyta</taxon>
        <taxon>Embryophyta</taxon>
        <taxon>Tracheophyta</taxon>
        <taxon>Spermatophyta</taxon>
        <taxon>Magnoliopsida</taxon>
        <taxon>Ranunculales</taxon>
        <taxon>Ranunculaceae</taxon>
        <taxon>Coptidoideae</taxon>
        <taxon>Coptis</taxon>
    </lineage>
</organism>
<dbReference type="GO" id="GO:0006782">
    <property type="term" value="P:protoporphyrinogen IX biosynthetic process"/>
    <property type="evidence" value="ECO:0007669"/>
    <property type="project" value="UniProtKB-UniRule"/>
</dbReference>
<dbReference type="GO" id="GO:0009534">
    <property type="term" value="C:chloroplast thylakoid"/>
    <property type="evidence" value="ECO:0007669"/>
    <property type="project" value="TreeGrafter"/>
</dbReference>
<dbReference type="Proteomes" id="UP000631114">
    <property type="component" value="Unassembled WGS sequence"/>
</dbReference>